<dbReference type="OrthoDB" id="438545at2759"/>
<dbReference type="Proteomes" id="UP000636800">
    <property type="component" value="Unassembled WGS sequence"/>
</dbReference>
<dbReference type="Pfam" id="PF11926">
    <property type="entry name" value="DUF3444"/>
    <property type="match status" value="1"/>
</dbReference>
<keyword evidence="4" id="KW-1185">Reference proteome</keyword>
<evidence type="ECO:0000313" key="4">
    <source>
        <dbReference type="Proteomes" id="UP000636800"/>
    </source>
</evidence>
<name>A0A835Q5P3_VANPL</name>
<evidence type="ECO:0000256" key="1">
    <source>
        <dbReference type="SAM" id="MobiDB-lite"/>
    </source>
</evidence>
<dbReference type="AlphaFoldDB" id="A0A835Q5P3"/>
<accession>A0A835Q5P3</accession>
<comment type="caution">
    <text evidence="3">The sequence shown here is derived from an EMBL/GenBank/DDBJ whole genome shotgun (WGS) entry which is preliminary data.</text>
</comment>
<dbReference type="EMBL" id="JADCNL010000009">
    <property type="protein sequence ID" value="KAG0466835.1"/>
    <property type="molecule type" value="Genomic_DNA"/>
</dbReference>
<proteinExistence type="predicted"/>
<reference evidence="3 4" key="1">
    <citation type="journal article" date="2020" name="Nat. Food">
        <title>A phased Vanilla planifolia genome enables genetic improvement of flavour and production.</title>
        <authorList>
            <person name="Hasing T."/>
            <person name="Tang H."/>
            <person name="Brym M."/>
            <person name="Khazi F."/>
            <person name="Huang T."/>
            <person name="Chambers A.H."/>
        </authorList>
    </citation>
    <scope>NUCLEOTIDE SEQUENCE [LARGE SCALE GENOMIC DNA]</scope>
    <source>
        <tissue evidence="3">Leaf</tissue>
    </source>
</reference>
<feature type="domain" description="DUF3444" evidence="2">
    <location>
        <begin position="31"/>
        <end position="228"/>
    </location>
</feature>
<evidence type="ECO:0000259" key="2">
    <source>
        <dbReference type="Pfam" id="PF11926"/>
    </source>
</evidence>
<gene>
    <name evidence="3" type="ORF">HPP92_018415</name>
</gene>
<feature type="region of interest" description="Disordered" evidence="1">
    <location>
        <begin position="1"/>
        <end position="22"/>
    </location>
</feature>
<organism evidence="3 4">
    <name type="scientific">Vanilla planifolia</name>
    <name type="common">Vanilla</name>
    <dbReference type="NCBI Taxonomy" id="51239"/>
    <lineage>
        <taxon>Eukaryota</taxon>
        <taxon>Viridiplantae</taxon>
        <taxon>Streptophyta</taxon>
        <taxon>Embryophyta</taxon>
        <taxon>Tracheophyta</taxon>
        <taxon>Spermatophyta</taxon>
        <taxon>Magnoliopsida</taxon>
        <taxon>Liliopsida</taxon>
        <taxon>Asparagales</taxon>
        <taxon>Orchidaceae</taxon>
        <taxon>Vanilloideae</taxon>
        <taxon>Vanilleae</taxon>
        <taxon>Vanilla</taxon>
    </lineage>
</organism>
<protein>
    <recommendedName>
        <fullName evidence="2">DUF3444 domain-containing protein</fullName>
    </recommendedName>
</protein>
<dbReference type="PANTHER" id="PTHR47374:SF6">
    <property type="entry name" value="ENDOSOME ANTIGEN-LIKE PROTEIN, PUTATIVE (DUF3444)-RELATED"/>
    <property type="match status" value="1"/>
</dbReference>
<sequence length="252" mass="28993">MGHSKQYTGNLNLNGKDENGVESCSNNQDSATKFYNFQEDRSIEKFKVGQIWALYSDIDEYPNYYGLIKKVKWEGSGLTMSVKWLEFLPENDKEKLLLRNDLPVSCGRFQVRGAINHYDSTDAFSHLVHAKPLKKNVSYEIYPNCGEVWAIFKNWNVDVDCEKPRDYGVVEIVEQDKGVVKALSLTKVKGYKYVFMPDPRPATDIQIPIDECLRFSHQIPAFKITNQESGKLKDYWELDPDSIPSMLLSMDP</sequence>
<dbReference type="PANTHER" id="PTHR47374">
    <property type="entry name" value="ENDOSOME ANTIGEN-LIKE PROTEIN, PUTATIVE (DUF3444)-RELATED"/>
    <property type="match status" value="1"/>
</dbReference>
<dbReference type="InterPro" id="IPR024593">
    <property type="entry name" value="DUF3444"/>
</dbReference>
<feature type="compositionally biased region" description="Polar residues" evidence="1">
    <location>
        <begin position="1"/>
        <end position="13"/>
    </location>
</feature>
<evidence type="ECO:0000313" key="3">
    <source>
        <dbReference type="EMBL" id="KAG0466835.1"/>
    </source>
</evidence>